<evidence type="ECO:0000256" key="8">
    <source>
        <dbReference type="RuleBase" id="RU000461"/>
    </source>
</evidence>
<dbReference type="InterPro" id="IPR001128">
    <property type="entry name" value="Cyt_P450"/>
</dbReference>
<organism evidence="10 11">
    <name type="scientific">Mycolicibacterium hodleri</name>
    <dbReference type="NCBI Taxonomy" id="49897"/>
    <lineage>
        <taxon>Bacteria</taxon>
        <taxon>Bacillati</taxon>
        <taxon>Actinomycetota</taxon>
        <taxon>Actinomycetes</taxon>
        <taxon>Mycobacteriales</taxon>
        <taxon>Mycobacteriaceae</taxon>
        <taxon>Mycolicibacterium</taxon>
    </lineage>
</organism>
<evidence type="ECO:0000256" key="4">
    <source>
        <dbReference type="ARBA" id="ARBA00022723"/>
    </source>
</evidence>
<evidence type="ECO:0000259" key="9">
    <source>
        <dbReference type="PROSITE" id="PS50902"/>
    </source>
</evidence>
<dbReference type="Gene3D" id="3.40.50.360">
    <property type="match status" value="1"/>
</dbReference>
<dbReference type="PROSITE" id="PS00086">
    <property type="entry name" value="CYTOCHROME_P450"/>
    <property type="match status" value="1"/>
</dbReference>
<evidence type="ECO:0000256" key="2">
    <source>
        <dbReference type="ARBA" id="ARBA00010617"/>
    </source>
</evidence>
<dbReference type="SUPFAM" id="SSF48264">
    <property type="entry name" value="Cytochrome P450"/>
    <property type="match status" value="1"/>
</dbReference>
<dbReference type="InterPro" id="IPR017972">
    <property type="entry name" value="Cyt_P450_CS"/>
</dbReference>
<dbReference type="GO" id="GO:0010181">
    <property type="term" value="F:FMN binding"/>
    <property type="evidence" value="ECO:0007669"/>
    <property type="project" value="InterPro"/>
</dbReference>
<reference evidence="10 11" key="1">
    <citation type="submission" date="2018-10" db="EMBL/GenBank/DDBJ databases">
        <title>Draft genome of Mycobacterium hodleri strain B.</title>
        <authorList>
            <person name="Amande T.J."/>
            <person name="Mcgenity T.J."/>
        </authorList>
    </citation>
    <scope>NUCLEOTIDE SEQUENCE [LARGE SCALE GENOMIC DNA]</scope>
    <source>
        <strain evidence="10 11">B</strain>
    </source>
</reference>
<keyword evidence="6 8" id="KW-0408">Iron</keyword>
<keyword evidence="11" id="KW-1185">Reference proteome</keyword>
<evidence type="ECO:0000313" key="11">
    <source>
        <dbReference type="Proteomes" id="UP000315759"/>
    </source>
</evidence>
<keyword evidence="3 8" id="KW-0349">Heme</keyword>
<dbReference type="GO" id="GO:0006707">
    <property type="term" value="P:cholesterol catabolic process"/>
    <property type="evidence" value="ECO:0007669"/>
    <property type="project" value="TreeGrafter"/>
</dbReference>
<sequence>MTLIHVWYGTESGNAEMVGDEIVATLEEAGIDTKLSELTDVDVDDVDEAHLAVLITSTYGEGGLPATTEPFYDALLARRPDLSSLRFAAFGLGDSSYENYNNAIKTMSALLVELGATQIGSTGRHDATTGLDPAQIAAEWARNDALPLLVPAEERTPDPCPSLDNDLFPWNDSEFQANPHPWYDRARELGPVHQTDASTFVILGYDEAMKFVKAPNMSILEPNGEGQTPFGAAFNNTVLTMDPPDHTTARRVFSRWFTPKLIKQWVEATRESMTGILATYEPGQVIDAHYDLGVVPTHTTMAQILGFPDGEVEPLFWALWNAMLIQATDPAPGTEAKSVESLNYMFGVTEKLLKDKELNPGTGLADELIAASKRGEITERQVLENMVLFYMSGAPNPAYLVGAGFEIFAERPDVFRDYRDKPEARERIVNEIARLNPVELLLTRFPTEDIEIAGTVIPAGSTVKFPIGAVNRDPAVFDHPHEFDYERPMETSRNLTFGLGTHSCAGQFIARAEIDVIFTMTAERFSTVTLTQPPIRVMTDRLVAYDKMPVTLS</sequence>
<dbReference type="GO" id="GO:0020037">
    <property type="term" value="F:heme binding"/>
    <property type="evidence" value="ECO:0007669"/>
    <property type="project" value="InterPro"/>
</dbReference>
<dbReference type="SUPFAM" id="SSF52218">
    <property type="entry name" value="Flavoproteins"/>
    <property type="match status" value="1"/>
</dbReference>
<comment type="similarity">
    <text evidence="2 8">Belongs to the cytochrome P450 family.</text>
</comment>
<dbReference type="AlphaFoldDB" id="A0A544VQZ3"/>
<dbReference type="PROSITE" id="PS50902">
    <property type="entry name" value="FLAVODOXIN_LIKE"/>
    <property type="match status" value="1"/>
</dbReference>
<protein>
    <submittedName>
        <fullName evidence="10">Cytochrome P450</fullName>
    </submittedName>
</protein>
<evidence type="ECO:0000256" key="7">
    <source>
        <dbReference type="ARBA" id="ARBA00023033"/>
    </source>
</evidence>
<dbReference type="Pfam" id="PF00258">
    <property type="entry name" value="Flavodoxin_1"/>
    <property type="match status" value="1"/>
</dbReference>
<name>A0A544VQZ3_9MYCO</name>
<dbReference type="RefSeq" id="WP_142555989.1">
    <property type="nucleotide sequence ID" value="NZ_VIFX01000076.1"/>
</dbReference>
<dbReference type="InterPro" id="IPR029039">
    <property type="entry name" value="Flavoprotein-like_sf"/>
</dbReference>
<keyword evidence="7 8" id="KW-0503">Monooxygenase</keyword>
<dbReference type="PRINTS" id="PR00359">
    <property type="entry name" value="BP450"/>
</dbReference>
<gene>
    <name evidence="10" type="ORF">D8S82_32280</name>
</gene>
<comment type="cofactor">
    <cofactor evidence="1">
        <name>heme</name>
        <dbReference type="ChEBI" id="CHEBI:30413"/>
    </cofactor>
</comment>
<comment type="caution">
    <text evidence="10">The sequence shown here is derived from an EMBL/GenBank/DDBJ whole genome shotgun (WGS) entry which is preliminary data.</text>
</comment>
<keyword evidence="4 8" id="KW-0479">Metal-binding</keyword>
<evidence type="ECO:0000256" key="1">
    <source>
        <dbReference type="ARBA" id="ARBA00001971"/>
    </source>
</evidence>
<dbReference type="GO" id="GO:0008395">
    <property type="term" value="F:steroid hydroxylase activity"/>
    <property type="evidence" value="ECO:0007669"/>
    <property type="project" value="TreeGrafter"/>
</dbReference>
<dbReference type="GO" id="GO:0036199">
    <property type="term" value="F:cholest-4-en-3-one 26-monooxygenase activity"/>
    <property type="evidence" value="ECO:0007669"/>
    <property type="project" value="TreeGrafter"/>
</dbReference>
<evidence type="ECO:0000313" key="10">
    <source>
        <dbReference type="EMBL" id="TQR82400.1"/>
    </source>
</evidence>
<dbReference type="InterPro" id="IPR036396">
    <property type="entry name" value="Cyt_P450_sf"/>
</dbReference>
<dbReference type="Proteomes" id="UP000315759">
    <property type="component" value="Unassembled WGS sequence"/>
</dbReference>
<evidence type="ECO:0000256" key="3">
    <source>
        <dbReference type="ARBA" id="ARBA00022617"/>
    </source>
</evidence>
<keyword evidence="5 8" id="KW-0560">Oxidoreductase</keyword>
<dbReference type="Pfam" id="PF00067">
    <property type="entry name" value="p450"/>
    <property type="match status" value="1"/>
</dbReference>
<dbReference type="InterPro" id="IPR008254">
    <property type="entry name" value="Flavodoxin/NO_synth"/>
</dbReference>
<evidence type="ECO:0000256" key="6">
    <source>
        <dbReference type="ARBA" id="ARBA00023004"/>
    </source>
</evidence>
<dbReference type="Gene3D" id="1.10.630.10">
    <property type="entry name" value="Cytochrome P450"/>
    <property type="match status" value="1"/>
</dbReference>
<dbReference type="InterPro" id="IPR002397">
    <property type="entry name" value="Cyt_P450_B"/>
</dbReference>
<dbReference type="EMBL" id="VIFX01000076">
    <property type="protein sequence ID" value="TQR82400.1"/>
    <property type="molecule type" value="Genomic_DNA"/>
</dbReference>
<proteinExistence type="inferred from homology"/>
<dbReference type="GO" id="GO:0005506">
    <property type="term" value="F:iron ion binding"/>
    <property type="evidence" value="ECO:0007669"/>
    <property type="project" value="InterPro"/>
</dbReference>
<accession>A0A544VQZ3</accession>
<dbReference type="PANTHER" id="PTHR46696:SF4">
    <property type="entry name" value="BIOTIN BIOSYNTHESIS CYTOCHROME P450"/>
    <property type="match status" value="1"/>
</dbReference>
<evidence type="ECO:0000256" key="5">
    <source>
        <dbReference type="ARBA" id="ARBA00023002"/>
    </source>
</evidence>
<dbReference type="PANTHER" id="PTHR46696">
    <property type="entry name" value="P450, PUTATIVE (EUROFUNG)-RELATED"/>
    <property type="match status" value="1"/>
</dbReference>
<feature type="domain" description="Flavodoxin-like" evidence="9">
    <location>
        <begin position="4"/>
        <end position="145"/>
    </location>
</feature>